<evidence type="ECO:0000256" key="1">
    <source>
        <dbReference type="SAM" id="MobiDB-lite"/>
    </source>
</evidence>
<dbReference type="AlphaFoldDB" id="A0A915CT53"/>
<name>A0A915CT53_9BILA</name>
<accession>A0A915CT53</accession>
<proteinExistence type="predicted"/>
<keyword evidence="2" id="KW-1185">Reference proteome</keyword>
<organism evidence="2 3">
    <name type="scientific">Ditylenchus dipsaci</name>
    <dbReference type="NCBI Taxonomy" id="166011"/>
    <lineage>
        <taxon>Eukaryota</taxon>
        <taxon>Metazoa</taxon>
        <taxon>Ecdysozoa</taxon>
        <taxon>Nematoda</taxon>
        <taxon>Chromadorea</taxon>
        <taxon>Rhabditida</taxon>
        <taxon>Tylenchina</taxon>
        <taxon>Tylenchomorpha</taxon>
        <taxon>Sphaerularioidea</taxon>
        <taxon>Anguinidae</taxon>
        <taxon>Anguininae</taxon>
        <taxon>Ditylenchus</taxon>
    </lineage>
</organism>
<dbReference type="Proteomes" id="UP000887574">
    <property type="component" value="Unplaced"/>
</dbReference>
<dbReference type="WBParaSite" id="jg12337">
    <property type="protein sequence ID" value="jg12337"/>
    <property type="gene ID" value="jg12337"/>
</dbReference>
<feature type="region of interest" description="Disordered" evidence="1">
    <location>
        <begin position="1"/>
        <end position="59"/>
    </location>
</feature>
<sequence>MNNDGDADSAKKASASASVIFQKVGRKSRKSSPSNALPINDASEDASSQTAPSTAKPKHTVSFGCAMVGVHSISTSTSKLQV</sequence>
<protein>
    <submittedName>
        <fullName evidence="3">Uncharacterized protein</fullName>
    </submittedName>
</protein>
<evidence type="ECO:0000313" key="2">
    <source>
        <dbReference type="Proteomes" id="UP000887574"/>
    </source>
</evidence>
<reference evidence="3" key="1">
    <citation type="submission" date="2022-11" db="UniProtKB">
        <authorList>
            <consortium name="WormBaseParasite"/>
        </authorList>
    </citation>
    <scope>IDENTIFICATION</scope>
</reference>
<evidence type="ECO:0000313" key="3">
    <source>
        <dbReference type="WBParaSite" id="jg12337"/>
    </source>
</evidence>